<feature type="compositionally biased region" description="Basic and acidic residues" evidence="1">
    <location>
        <begin position="1"/>
        <end position="13"/>
    </location>
</feature>
<evidence type="ECO:0000256" key="1">
    <source>
        <dbReference type="SAM" id="MobiDB-lite"/>
    </source>
</evidence>
<evidence type="ECO:0000313" key="3">
    <source>
        <dbReference type="Proteomes" id="UP000249061"/>
    </source>
</evidence>
<organism evidence="2 3">
    <name type="scientific">Archangium gephyra</name>
    <dbReference type="NCBI Taxonomy" id="48"/>
    <lineage>
        <taxon>Bacteria</taxon>
        <taxon>Pseudomonadati</taxon>
        <taxon>Myxococcota</taxon>
        <taxon>Myxococcia</taxon>
        <taxon>Myxococcales</taxon>
        <taxon>Cystobacterineae</taxon>
        <taxon>Archangiaceae</taxon>
        <taxon>Archangium</taxon>
    </lineage>
</organism>
<dbReference type="Proteomes" id="UP000249061">
    <property type="component" value="Unassembled WGS sequence"/>
</dbReference>
<name>A0A2W5U1Y2_9BACT</name>
<feature type="region of interest" description="Disordered" evidence="1">
    <location>
        <begin position="1"/>
        <end position="31"/>
    </location>
</feature>
<gene>
    <name evidence="2" type="ORF">DI536_04370</name>
</gene>
<evidence type="ECO:0000313" key="2">
    <source>
        <dbReference type="EMBL" id="PZR17555.1"/>
    </source>
</evidence>
<reference evidence="2 3" key="1">
    <citation type="submission" date="2017-08" db="EMBL/GenBank/DDBJ databases">
        <title>Infants hospitalized years apart are colonized by the same room-sourced microbial strains.</title>
        <authorList>
            <person name="Brooks B."/>
            <person name="Olm M.R."/>
            <person name="Firek B.A."/>
            <person name="Baker R."/>
            <person name="Thomas B.C."/>
            <person name="Morowitz M.J."/>
            <person name="Banfield J.F."/>
        </authorList>
    </citation>
    <scope>NUCLEOTIDE SEQUENCE [LARGE SCALE GENOMIC DNA]</scope>
    <source>
        <strain evidence="2">S2_003_000_R2_14</strain>
    </source>
</reference>
<sequence>MNEQTNGDRKIDVQRGVLPKQSEGPWSVKEVPGADGHLSVVDSKGLFVARVHRRGEVVTAEARVNANIIAAAPDLLDMVRRLARELAVLGKGRPSIDRLVDEACALGNKAEGRS</sequence>
<dbReference type="AlphaFoldDB" id="A0A2W5U1Y2"/>
<dbReference type="EMBL" id="QFQP01000002">
    <property type="protein sequence ID" value="PZR17555.1"/>
    <property type="molecule type" value="Genomic_DNA"/>
</dbReference>
<protein>
    <submittedName>
        <fullName evidence="2">Uncharacterized protein</fullName>
    </submittedName>
</protein>
<comment type="caution">
    <text evidence="2">The sequence shown here is derived from an EMBL/GenBank/DDBJ whole genome shotgun (WGS) entry which is preliminary data.</text>
</comment>
<proteinExistence type="predicted"/>
<accession>A0A2W5U1Y2</accession>